<feature type="compositionally biased region" description="Polar residues" evidence="13">
    <location>
        <begin position="581"/>
        <end position="600"/>
    </location>
</feature>
<dbReference type="Pfam" id="PF02671">
    <property type="entry name" value="PAH"/>
    <property type="match status" value="3"/>
</dbReference>
<dbReference type="FunFam" id="1.20.1250.20:FF:000140">
    <property type="entry name" value="Putative MFS phospholipid transporter"/>
    <property type="match status" value="1"/>
</dbReference>
<evidence type="ECO:0000256" key="8">
    <source>
        <dbReference type="ARBA" id="ARBA00023015"/>
    </source>
</evidence>
<keyword evidence="9 14" id="KW-0472">Membrane</keyword>
<dbReference type="InterPro" id="IPR031693">
    <property type="entry name" value="Sin3_C"/>
</dbReference>
<feature type="transmembrane region" description="Helical" evidence="14">
    <location>
        <begin position="208"/>
        <end position="229"/>
    </location>
</feature>
<dbReference type="OrthoDB" id="10265969at2759"/>
<dbReference type="InterPro" id="IPR036600">
    <property type="entry name" value="PAH_sf"/>
</dbReference>
<dbReference type="Gene3D" id="1.20.1250.20">
    <property type="entry name" value="MFS general substrate transporter like domains"/>
    <property type="match status" value="1"/>
</dbReference>
<accession>A0A1C7NJM2</accession>
<feature type="transmembrane region" description="Helical" evidence="14">
    <location>
        <begin position="325"/>
        <end position="342"/>
    </location>
</feature>
<dbReference type="STRING" id="101091.A0A1C7NJM2"/>
<evidence type="ECO:0000256" key="2">
    <source>
        <dbReference type="ARBA" id="ARBA00004141"/>
    </source>
</evidence>
<dbReference type="SUPFAM" id="SSF103473">
    <property type="entry name" value="MFS general substrate transporter"/>
    <property type="match status" value="1"/>
</dbReference>
<dbReference type="InterPro" id="IPR039774">
    <property type="entry name" value="Sin3-like"/>
</dbReference>
<feature type="transmembrane region" description="Helical" evidence="14">
    <location>
        <begin position="423"/>
        <end position="441"/>
    </location>
</feature>
<dbReference type="InterPro" id="IPR036259">
    <property type="entry name" value="MFS_trans_sf"/>
</dbReference>
<comment type="caution">
    <text evidence="16">The sequence shown here is derived from an EMBL/GenBank/DDBJ whole genome shotgun (WGS) entry which is preliminary data.</text>
</comment>
<feature type="compositionally biased region" description="Low complexity" evidence="13">
    <location>
        <begin position="1266"/>
        <end position="1275"/>
    </location>
</feature>
<dbReference type="GO" id="GO:0022857">
    <property type="term" value="F:transmembrane transporter activity"/>
    <property type="evidence" value="ECO:0007669"/>
    <property type="project" value="InterPro"/>
</dbReference>
<dbReference type="Pfam" id="PF08295">
    <property type="entry name" value="Sin3_corepress"/>
    <property type="match status" value="1"/>
</dbReference>
<evidence type="ECO:0000259" key="15">
    <source>
        <dbReference type="PROSITE" id="PS50850"/>
    </source>
</evidence>
<dbReference type="Pfam" id="PF16879">
    <property type="entry name" value="Sin3a_C"/>
    <property type="match status" value="1"/>
</dbReference>
<dbReference type="PANTHER" id="PTHR12346:SF0">
    <property type="entry name" value="SIN3A, ISOFORM G"/>
    <property type="match status" value="1"/>
</dbReference>
<reference evidence="16 17" key="1">
    <citation type="submission" date="2016-03" db="EMBL/GenBank/DDBJ databases">
        <title>Choanephora cucurbitarum.</title>
        <authorList>
            <person name="Min B."/>
            <person name="Park H."/>
            <person name="Park J.-H."/>
            <person name="Shin H.-D."/>
            <person name="Choi I.-G."/>
        </authorList>
    </citation>
    <scope>NUCLEOTIDE SEQUENCE [LARGE SCALE GENOMIC DNA]</scope>
    <source>
        <strain evidence="16 17">KUS-F28377</strain>
    </source>
</reference>
<dbReference type="GO" id="GO:0033698">
    <property type="term" value="C:Rpd3L complex"/>
    <property type="evidence" value="ECO:0007669"/>
    <property type="project" value="UniProtKB-ARBA"/>
</dbReference>
<feature type="region of interest" description="Disordered" evidence="13">
    <location>
        <begin position="581"/>
        <end position="607"/>
    </location>
</feature>
<evidence type="ECO:0000256" key="1">
    <source>
        <dbReference type="ARBA" id="ARBA00004123"/>
    </source>
</evidence>
<dbReference type="InterPro" id="IPR020846">
    <property type="entry name" value="MFS_dom"/>
</dbReference>
<keyword evidence="10" id="KW-0804">Transcription</keyword>
<evidence type="ECO:0000256" key="3">
    <source>
        <dbReference type="ARBA" id="ARBA00022448"/>
    </source>
</evidence>
<feature type="compositionally biased region" description="Acidic residues" evidence="13">
    <location>
        <begin position="1176"/>
        <end position="1203"/>
    </location>
</feature>
<sequence>MSQGHTTEIIDQDYKHSTHSISSASSNNHKVNKTSSFFNVVFSGFALLSDGYQSGVISFVNLFLGKIYGPDVFNAEMKSRLSYSMFVGAIVGQVGFGLVIDRIGRKIGLISTTILVILGAALSCASSGTTVNGLLWMMIISRGILGVGVGGEYPCSSVSAGESADEVAPGKRGGLFVLVTNFVIDLGYVISAIVPVILLAIFKDNLEPVWRLCLGLGIVPPLSVLYFRLKMADSERYKTGALKKKVPYLLIFKRYWKRLLLTSLLWFLYDFISYPSGVFSTIIIDNVANNESTIEVVAWNILLYSFYLPGCLSGAYAVDRIGRRWTLALGLVLQGVVGLVLGGVYELLAAKCIPMFIIMYGIFLALGEFGPGNTMGLNAMELYPTAVRGTCYGVSAAVGKVGATVGTLAFAPMQEAMGYRGPVLVGGGLCIFAGMIAFFFLPNIGPEGLVEEDASFREYLAKHGYDIMPSTLEQRPLNVKDALSYLDKVKAKFATQADVYSRFLDIMKDFKSQIIDTPGVIERVSALFQGHPTLISGFNTFLPPGYRIECSLDAQDQQMITVTTPSGITCIRDNETLILSSPTNATAQPTSDSQTSNPPKKSSRSPIEFNQAITYVNKIKSRFANRPETYKKFLEILQTYQKDQKPIEQVYAEVKELFDGSDELLEEFKQFLPDPNKQRNRKRLGNIATLGISKRTKHHHGNNELQTSDIRSQEGDTARPTFSAEEAEFFEQVKAYIGNKATYNAFLKVLNLFSQQIVDQNVLVNRVESFIGGSKQLFDWFKDLVGYDQVQDSVLSRPAQQLPSATSFPDNDINSCGPSYRYVPKTWQNQSTCSGRDALCWDVLNDTYISHPTWASEDTGFVAAKKNQYEEALHRVEEERYDYDLNIEANLNTIALLEPIAKKIAAMTPEEKSSFRLEPGLGGATSATIYQRIVKKIYGPQKGIEMIELLHTNPAQSVPIVLKRLRQKDDEWKRAQREWNKIWREVEAKNYWKSLDCQSILFKQNDRKAMTNRSLVSQAELQRVSGKVFDFGFVDPAIFKDISRFVYFHLDRQPVYNSEDCDAMRDFMNTVVPSLLDANDVEPSIIDTDIVVEDAVDDDTSSAQSLNSRTPPAVNAVRGGKAGRGSRGRRQHHQRRAASAGRRARTANGSQPDDEGLLKDVLKRNMNSNKKKQNSDDEEDGDHQEEEEDEEEDEEEEAEDREEEQSSRQQSDQENDADQDEDEDEDEEDEEVEEEMDEEDGEAQEEEEEATSETTRRTGRPRRRAAAVAAAATATRTKKKSKQQRLKTKKSVPKLASFIDPLSPEESQKTYNFYGDNNFYCFFRLYQALYERLEKMKLIDAEFRRNPRKSLLAQEEAHNLGIAPKRFKANTKRSSYQIMLALIDKLIEGDLDQQMYEEYVRYIFGPDAYIVFTIDKLVLSIVRQIHIIITDTQSQELYELFKQENKAEQMNQGDVGTYRARVAGLIDGTENTFQFAFKLKSRILTIRLLNGRTLAQQDQYGGYDEYVANYINWSQETKGVDQSLLTPRFLQRNLKTDTSQQPKDVTVHSGMQYKICRDTYHMFYIIGTEDAFVRQQRPSPRTELDQSRWDQRLNRQWSSKQERAEVEQAARLLYCLPSE</sequence>
<feature type="domain" description="Major facilitator superfamily (MFS) profile" evidence="15">
    <location>
        <begin position="39"/>
        <end position="445"/>
    </location>
</feature>
<evidence type="ECO:0000256" key="11">
    <source>
        <dbReference type="ARBA" id="ARBA00023242"/>
    </source>
</evidence>
<feature type="compositionally biased region" description="Polar residues" evidence="13">
    <location>
        <begin position="1101"/>
        <end position="1110"/>
    </location>
</feature>
<dbReference type="PROSITE" id="PS00216">
    <property type="entry name" value="SUGAR_TRANSPORT_1"/>
    <property type="match status" value="1"/>
</dbReference>
<dbReference type="PROSITE" id="PS50850">
    <property type="entry name" value="MFS"/>
    <property type="match status" value="1"/>
</dbReference>
<dbReference type="EMBL" id="LUGH01000101">
    <property type="protein sequence ID" value="OBZ89321.1"/>
    <property type="molecule type" value="Genomic_DNA"/>
</dbReference>
<evidence type="ECO:0000256" key="7">
    <source>
        <dbReference type="ARBA" id="ARBA00022989"/>
    </source>
</evidence>
<dbReference type="InterPro" id="IPR005828">
    <property type="entry name" value="MFS_sugar_transport-like"/>
</dbReference>
<dbReference type="FunFam" id="1.20.1160.11:FF:000001">
    <property type="entry name" value="Paired amphipathic helix protein Sin3"/>
    <property type="match status" value="1"/>
</dbReference>
<keyword evidence="6" id="KW-0677">Repeat</keyword>
<dbReference type="GO" id="GO:0000122">
    <property type="term" value="P:negative regulation of transcription by RNA polymerase II"/>
    <property type="evidence" value="ECO:0007669"/>
    <property type="project" value="TreeGrafter"/>
</dbReference>
<feature type="transmembrane region" description="Helical" evidence="14">
    <location>
        <begin position="37"/>
        <end position="61"/>
    </location>
</feature>
<feature type="transmembrane region" description="Helical" evidence="14">
    <location>
        <begin position="175"/>
        <end position="202"/>
    </location>
</feature>
<dbReference type="InterPro" id="IPR013194">
    <property type="entry name" value="HDAC_interact_dom"/>
</dbReference>
<dbReference type="GO" id="GO:0016020">
    <property type="term" value="C:membrane"/>
    <property type="evidence" value="ECO:0007669"/>
    <property type="project" value="UniProtKB-SubCell"/>
</dbReference>
<dbReference type="SMART" id="SM00761">
    <property type="entry name" value="HDAC_interact"/>
    <property type="match status" value="1"/>
</dbReference>
<dbReference type="FunFam" id="1.20.1160.11:FF:000002">
    <property type="entry name" value="Paired amphipathic helix protein SIN3"/>
    <property type="match status" value="1"/>
</dbReference>
<evidence type="ECO:0000256" key="6">
    <source>
        <dbReference type="ARBA" id="ARBA00022737"/>
    </source>
</evidence>
<dbReference type="Gene3D" id="1.20.1160.11">
    <property type="entry name" value="Paired amphipathic helix"/>
    <property type="match status" value="3"/>
</dbReference>
<keyword evidence="4" id="KW-0678">Repressor</keyword>
<feature type="compositionally biased region" description="Acidic residues" evidence="13">
    <location>
        <begin position="1213"/>
        <end position="1251"/>
    </location>
</feature>
<dbReference type="InterPro" id="IPR005829">
    <property type="entry name" value="Sugar_transporter_CS"/>
</dbReference>
<keyword evidence="7 14" id="KW-1133">Transmembrane helix</keyword>
<keyword evidence="5 14" id="KW-0812">Transmembrane</keyword>
<dbReference type="FunCoup" id="A0A1C7NJM2">
    <property type="interactions" value="765"/>
</dbReference>
<proteinExistence type="predicted"/>
<dbReference type="Proteomes" id="UP000093000">
    <property type="component" value="Unassembled WGS sequence"/>
</dbReference>
<keyword evidence="17" id="KW-1185">Reference proteome</keyword>
<evidence type="ECO:0000256" key="13">
    <source>
        <dbReference type="SAM" id="MobiDB-lite"/>
    </source>
</evidence>
<feature type="transmembrane region" description="Helical" evidence="14">
    <location>
        <begin position="296"/>
        <end position="318"/>
    </location>
</feature>
<dbReference type="InParanoid" id="A0A1C7NJM2"/>
<keyword evidence="8" id="KW-0805">Transcription regulation</keyword>
<evidence type="ECO:0000256" key="10">
    <source>
        <dbReference type="ARBA" id="ARBA00023163"/>
    </source>
</evidence>
<dbReference type="FunFam" id="1.20.1160.11:FF:000003">
    <property type="entry name" value="Paired amphipathic helix SIN3-like protein"/>
    <property type="match status" value="1"/>
</dbReference>
<organism evidence="16 17">
    <name type="scientific">Choanephora cucurbitarum</name>
    <dbReference type="NCBI Taxonomy" id="101091"/>
    <lineage>
        <taxon>Eukaryota</taxon>
        <taxon>Fungi</taxon>
        <taxon>Fungi incertae sedis</taxon>
        <taxon>Mucoromycota</taxon>
        <taxon>Mucoromycotina</taxon>
        <taxon>Mucoromycetes</taxon>
        <taxon>Mucorales</taxon>
        <taxon>Mucorineae</taxon>
        <taxon>Choanephoraceae</taxon>
        <taxon>Choanephoroideae</taxon>
        <taxon>Choanephora</taxon>
    </lineage>
</organism>
<feature type="region of interest" description="Disordered" evidence="13">
    <location>
        <begin position="1097"/>
        <end position="1290"/>
    </location>
</feature>
<evidence type="ECO:0000256" key="14">
    <source>
        <dbReference type="SAM" id="Phobius"/>
    </source>
</evidence>
<evidence type="ECO:0000313" key="17">
    <source>
        <dbReference type="Proteomes" id="UP000093000"/>
    </source>
</evidence>
<gene>
    <name evidence="16" type="primary">pst1_1</name>
    <name evidence="16" type="ORF">A0J61_02615</name>
</gene>
<name>A0A1C7NJM2_9FUNG</name>
<evidence type="ECO:0000256" key="9">
    <source>
        <dbReference type="ARBA" id="ARBA00023136"/>
    </source>
</evidence>
<feature type="transmembrane region" description="Helical" evidence="14">
    <location>
        <begin position="81"/>
        <end position="100"/>
    </location>
</feature>
<keyword evidence="11 12" id="KW-0539">Nucleus</keyword>
<feature type="transmembrane region" description="Helical" evidence="14">
    <location>
        <begin position="259"/>
        <end position="284"/>
    </location>
</feature>
<keyword evidence="3" id="KW-0813">Transport</keyword>
<dbReference type="PANTHER" id="PTHR12346">
    <property type="entry name" value="SIN3B-RELATED"/>
    <property type="match status" value="1"/>
</dbReference>
<evidence type="ECO:0000256" key="4">
    <source>
        <dbReference type="ARBA" id="ARBA00022491"/>
    </source>
</evidence>
<feature type="compositionally biased region" description="Basic residues" evidence="13">
    <location>
        <begin position="1276"/>
        <end position="1290"/>
    </location>
</feature>
<feature type="compositionally biased region" description="Basic residues" evidence="13">
    <location>
        <begin position="1124"/>
        <end position="1136"/>
    </location>
</feature>
<evidence type="ECO:0000313" key="16">
    <source>
        <dbReference type="EMBL" id="OBZ89321.1"/>
    </source>
</evidence>
<dbReference type="GO" id="GO:0010628">
    <property type="term" value="P:positive regulation of gene expression"/>
    <property type="evidence" value="ECO:0007669"/>
    <property type="project" value="UniProtKB-ARBA"/>
</dbReference>
<evidence type="ECO:0000256" key="5">
    <source>
        <dbReference type="ARBA" id="ARBA00022692"/>
    </source>
</evidence>
<protein>
    <submittedName>
        <fullName evidence="16">Paired amphipathic helix protein pst1</fullName>
    </submittedName>
</protein>
<feature type="transmembrane region" description="Helical" evidence="14">
    <location>
        <begin position="107"/>
        <end position="128"/>
    </location>
</feature>
<comment type="subcellular location">
    <subcellularLocation>
        <location evidence="2">Membrane</location>
        <topology evidence="2">Multi-pass membrane protein</topology>
    </subcellularLocation>
    <subcellularLocation>
        <location evidence="1 12">Nucleus</location>
    </subcellularLocation>
</comment>
<dbReference type="InterPro" id="IPR003822">
    <property type="entry name" value="PAH"/>
</dbReference>
<evidence type="ECO:0000256" key="12">
    <source>
        <dbReference type="PROSITE-ProRule" id="PRU00810"/>
    </source>
</evidence>
<dbReference type="GO" id="GO:0003714">
    <property type="term" value="F:transcription corepressor activity"/>
    <property type="evidence" value="ECO:0007669"/>
    <property type="project" value="InterPro"/>
</dbReference>
<dbReference type="PROSITE" id="PS51477">
    <property type="entry name" value="PAH"/>
    <property type="match status" value="3"/>
</dbReference>
<dbReference type="SUPFAM" id="SSF47762">
    <property type="entry name" value="PAH2 domain"/>
    <property type="match status" value="3"/>
</dbReference>
<dbReference type="Pfam" id="PF00083">
    <property type="entry name" value="Sugar_tr"/>
    <property type="match status" value="2"/>
</dbReference>